<sequence>METDPRHAQCLVAVGELGRVVLIRTDKGGPEAGCSTAGFTEGCVPGPVVCSCVDKNHLYYSTGSDLLVLDLIKESSESEGQERDEETSRKLAAALQCPTSLNVCRVIDLTEPTCSTTGEIQLLGLSVRGQLQRITLPLGREGRVPSTQMGRSVKDLLSAIGDVCERSSVLKSSIKSKNQILRHLNQVLNITFLLTASTNTEEHLPLQEKPIRCHAMARWSRLLQKDSLNLTCVLVNSSPYVLEQGWTLSITVFPLSYSLSAGGESSSTSFSFPLSNVHPGQTLEVSLPLAGADDTSFPVTVNCSLTFSLTNLLGEEDLVSFTGLQSCCISLPLNTLIVDWLHTLQAYSSTASHKKSTSQCDVTTDAIQAFLKSHQIRCSAGGERVSKQEKEQYSASVRVSSELLKDTLELKKSDLDQPESKTVPQIVCISLLDWLLSEGHGGVETEYQKDKIAASSSVVYAQAPNGDTVKVTVKEVNVGEQTLGKQESLPTVEVRVESTSLAAVCGLHHAVLSRVQTLLQRAPERAASTKRIQSLGLRQALQRAERLLQQIQQKQISEAFGLGVSTKQMTLSLLSVYQELRENPLPII</sequence>
<evidence type="ECO:0008006" key="3">
    <source>
        <dbReference type="Google" id="ProtNLM"/>
    </source>
</evidence>
<dbReference type="PANTHER" id="PTHR14890:SF1">
    <property type="entry name" value="FANCONI ANEMIA CORE COMPLEX-ASSOCIATED PROTEIN 100"/>
    <property type="match status" value="1"/>
</dbReference>
<dbReference type="GO" id="GO:0036297">
    <property type="term" value="P:interstrand cross-link repair"/>
    <property type="evidence" value="ECO:0007669"/>
    <property type="project" value="InterPro"/>
</dbReference>
<reference evidence="1" key="1">
    <citation type="submission" date="2023-07" db="EMBL/GenBank/DDBJ databases">
        <title>Chromosome-level Genome Assembly of Striped Snakehead (Channa striata).</title>
        <authorList>
            <person name="Liu H."/>
        </authorList>
    </citation>
    <scope>NUCLEOTIDE SEQUENCE</scope>
    <source>
        <strain evidence="1">Gz</strain>
        <tissue evidence="1">Muscle</tissue>
    </source>
</reference>
<proteinExistence type="predicted"/>
<protein>
    <recommendedName>
        <fullName evidence="3">Fanconi anemia core complex-associated protein 100</fullName>
    </recommendedName>
</protein>
<dbReference type="EMBL" id="JAUPFM010000019">
    <property type="protein sequence ID" value="KAK2820786.1"/>
    <property type="molecule type" value="Genomic_DNA"/>
</dbReference>
<dbReference type="InterPro" id="IPR029251">
    <property type="entry name" value="Faap100"/>
</dbReference>
<dbReference type="GO" id="GO:0005654">
    <property type="term" value="C:nucleoplasm"/>
    <property type="evidence" value="ECO:0007669"/>
    <property type="project" value="TreeGrafter"/>
</dbReference>
<gene>
    <name evidence="1" type="ORF">Q5P01_023745</name>
</gene>
<dbReference type="AlphaFoldDB" id="A0AA88IPU6"/>
<name>A0AA88IPU6_CHASR</name>
<comment type="caution">
    <text evidence="1">The sequence shown here is derived from an EMBL/GenBank/DDBJ whole genome shotgun (WGS) entry which is preliminary data.</text>
</comment>
<accession>A0AA88IPU6</accession>
<evidence type="ECO:0000313" key="2">
    <source>
        <dbReference type="Proteomes" id="UP001187415"/>
    </source>
</evidence>
<organism evidence="1 2">
    <name type="scientific">Channa striata</name>
    <name type="common">Snakehead murrel</name>
    <name type="synonym">Ophicephalus striatus</name>
    <dbReference type="NCBI Taxonomy" id="64152"/>
    <lineage>
        <taxon>Eukaryota</taxon>
        <taxon>Metazoa</taxon>
        <taxon>Chordata</taxon>
        <taxon>Craniata</taxon>
        <taxon>Vertebrata</taxon>
        <taxon>Euteleostomi</taxon>
        <taxon>Actinopterygii</taxon>
        <taxon>Neopterygii</taxon>
        <taxon>Teleostei</taxon>
        <taxon>Neoteleostei</taxon>
        <taxon>Acanthomorphata</taxon>
        <taxon>Anabantaria</taxon>
        <taxon>Anabantiformes</taxon>
        <taxon>Channoidei</taxon>
        <taxon>Channidae</taxon>
        <taxon>Channa</taxon>
    </lineage>
</organism>
<dbReference type="PANTHER" id="PTHR14890">
    <property type="entry name" value="FANCONI ANEMIA CORE COMPLEX-ASSOCIATED PROTEIN 100"/>
    <property type="match status" value="1"/>
</dbReference>
<dbReference type="Pfam" id="PF15146">
    <property type="entry name" value="FANCAA"/>
    <property type="match status" value="1"/>
</dbReference>
<keyword evidence="2" id="KW-1185">Reference proteome</keyword>
<dbReference type="Proteomes" id="UP001187415">
    <property type="component" value="Unassembled WGS sequence"/>
</dbReference>
<evidence type="ECO:0000313" key="1">
    <source>
        <dbReference type="EMBL" id="KAK2820786.1"/>
    </source>
</evidence>
<dbReference type="GO" id="GO:0043240">
    <property type="term" value="C:Fanconi anaemia nuclear complex"/>
    <property type="evidence" value="ECO:0007669"/>
    <property type="project" value="InterPro"/>
</dbReference>